<reference evidence="2" key="1">
    <citation type="journal article" date="2019" name="Front. Microbiol.">
        <title>Identification of a Novel Plasmid Lineage Associated With the Dissemination of Metallo-beta-Lactamase Genes Among Pseudomonads.</title>
        <authorList>
            <person name="Di Pilato V."/>
            <person name="Antonelli A."/>
            <person name="Giani T."/>
            <person name="Henrici De Angelis L."/>
            <person name="Rossolini G.M."/>
            <person name="Pollini S."/>
        </authorList>
    </citation>
    <scope>NUCLEOTIDE SEQUENCE</scope>
    <source>
        <strain evidence="2">AM/94</strain>
        <plasmid evidence="2">pMOS94</plasmid>
    </source>
</reference>
<keyword evidence="2" id="KW-0614">Plasmid</keyword>
<name>A0A514C834_9PSED</name>
<organism evidence="2">
    <name type="scientific">Pseudomonas mosselii</name>
    <dbReference type="NCBI Taxonomy" id="78327"/>
    <lineage>
        <taxon>Bacteria</taxon>
        <taxon>Pseudomonadati</taxon>
        <taxon>Pseudomonadota</taxon>
        <taxon>Gammaproteobacteria</taxon>
        <taxon>Pseudomonadales</taxon>
        <taxon>Pseudomonadaceae</taxon>
        <taxon>Pseudomonas</taxon>
    </lineage>
</organism>
<proteinExistence type="predicted"/>
<dbReference type="EMBL" id="MK671725">
    <property type="protein sequence ID" value="QDH75796.1"/>
    <property type="molecule type" value="Genomic_DNA"/>
</dbReference>
<protein>
    <submittedName>
        <fullName evidence="2">Uncharacterized protein</fullName>
    </submittedName>
</protein>
<evidence type="ECO:0000256" key="1">
    <source>
        <dbReference type="SAM" id="MobiDB-lite"/>
    </source>
</evidence>
<geneLocation type="plasmid" evidence="2">
    <name>pMOS94</name>
</geneLocation>
<sequence>MPFRAGPQEAGHRGIVQTGTKGRHRFQKRQCNGRSSQIEQAQHAWSVSAEAVITVEHMIERIVGHGGGQPGCHCNKGF</sequence>
<dbReference type="AlphaFoldDB" id="A0A514C834"/>
<feature type="region of interest" description="Disordered" evidence="1">
    <location>
        <begin position="1"/>
        <end position="28"/>
    </location>
</feature>
<accession>A0A514C834</accession>
<evidence type="ECO:0000313" key="2">
    <source>
        <dbReference type="EMBL" id="QDH75796.1"/>
    </source>
</evidence>